<reference evidence="3 4" key="1">
    <citation type="submission" date="2017-08" db="EMBL/GenBank/DDBJ databases">
        <title>Mesorhizobium wenxinae sp. nov., a novel rhizobial species isolated from root nodules of chickpea (Cicer arietinum L.).</title>
        <authorList>
            <person name="Zhang J."/>
        </authorList>
    </citation>
    <scope>NUCLEOTIDE SEQUENCE [LARGE SCALE GENOMIC DNA]</scope>
    <source>
        <strain evidence="3 4">SDW018</strain>
    </source>
</reference>
<proteinExistence type="predicted"/>
<protein>
    <recommendedName>
        <fullName evidence="2">LysR substrate-binding domain-containing protein</fullName>
    </recommendedName>
</protein>
<dbReference type="Pfam" id="PF03466">
    <property type="entry name" value="LysR_substrate"/>
    <property type="match status" value="1"/>
</dbReference>
<sequence>MIVAYTVLTFVCHHLVRPEPSVAALAEGDAALNGLGLACLPDHALRPFLAEGRLPQVLEDLVPALSRLHLYYPSRRQPRSLSRSKRSAGEDSPAGPTNKFSAASPFIAIWSVPLSRLGCTFQLARRTE</sequence>
<dbReference type="InterPro" id="IPR005119">
    <property type="entry name" value="LysR_subst-bd"/>
</dbReference>
<evidence type="ECO:0000259" key="2">
    <source>
        <dbReference type="Pfam" id="PF03466"/>
    </source>
</evidence>
<evidence type="ECO:0000256" key="1">
    <source>
        <dbReference type="SAM" id="MobiDB-lite"/>
    </source>
</evidence>
<name>A0A271LLQ1_9HYPH</name>
<organism evidence="3 4">
    <name type="scientific">Mesorhizobium temperatum</name>
    <dbReference type="NCBI Taxonomy" id="241416"/>
    <lineage>
        <taxon>Bacteria</taxon>
        <taxon>Pseudomonadati</taxon>
        <taxon>Pseudomonadota</taxon>
        <taxon>Alphaproteobacteria</taxon>
        <taxon>Hyphomicrobiales</taxon>
        <taxon>Phyllobacteriaceae</taxon>
        <taxon>Mesorhizobium</taxon>
    </lineage>
</organism>
<dbReference type="AlphaFoldDB" id="A0A271LLQ1"/>
<gene>
    <name evidence="3" type="ORF">CIT26_19400</name>
</gene>
<dbReference type="Gene3D" id="3.40.190.290">
    <property type="match status" value="1"/>
</dbReference>
<dbReference type="RefSeq" id="WP_095494074.1">
    <property type="nucleotide sequence ID" value="NZ_NPKJ01000053.1"/>
</dbReference>
<keyword evidence="4" id="KW-1185">Reference proteome</keyword>
<feature type="compositionally biased region" description="Basic residues" evidence="1">
    <location>
        <begin position="76"/>
        <end position="86"/>
    </location>
</feature>
<evidence type="ECO:0000313" key="4">
    <source>
        <dbReference type="Proteomes" id="UP000216442"/>
    </source>
</evidence>
<evidence type="ECO:0000313" key="3">
    <source>
        <dbReference type="EMBL" id="PAQ08128.1"/>
    </source>
</evidence>
<dbReference type="EMBL" id="NPKJ01000053">
    <property type="protein sequence ID" value="PAQ08128.1"/>
    <property type="molecule type" value="Genomic_DNA"/>
</dbReference>
<dbReference type="Proteomes" id="UP000216442">
    <property type="component" value="Unassembled WGS sequence"/>
</dbReference>
<accession>A0A271LLQ1</accession>
<feature type="domain" description="LysR substrate-binding" evidence="2">
    <location>
        <begin position="29"/>
        <end position="80"/>
    </location>
</feature>
<dbReference type="SUPFAM" id="SSF53850">
    <property type="entry name" value="Periplasmic binding protein-like II"/>
    <property type="match status" value="1"/>
</dbReference>
<comment type="caution">
    <text evidence="3">The sequence shown here is derived from an EMBL/GenBank/DDBJ whole genome shotgun (WGS) entry which is preliminary data.</text>
</comment>
<feature type="region of interest" description="Disordered" evidence="1">
    <location>
        <begin position="76"/>
        <end position="100"/>
    </location>
</feature>